<dbReference type="InterPro" id="IPR043472">
    <property type="entry name" value="Macro_dom-like"/>
</dbReference>
<sequence>MDAGSNMLYPSQVVDGIVHQLGGKPLLKEIQWKQKLNLFGNVCPIGTCIMTSDGNKELVDRYFKVVHAAPPFYESRRKDESIRLLEECYESSFEMAFDSIHWKGHDGTRVVACPLIGAGARGFPINIAIEAASRQSLKWLNNNDCEQQNKCSQDELLVFGIMEEYIAKDLVDALECERK</sequence>
<feature type="domain" description="Macro" evidence="1">
    <location>
        <begin position="1"/>
        <end position="179"/>
    </location>
</feature>
<dbReference type="Pfam" id="PF01661">
    <property type="entry name" value="Macro"/>
    <property type="match status" value="1"/>
</dbReference>
<dbReference type="Gene3D" id="3.40.220.10">
    <property type="entry name" value="Leucine Aminopeptidase, subunit E, domain 1"/>
    <property type="match status" value="1"/>
</dbReference>
<dbReference type="AlphaFoldDB" id="A0AAD3DCP7"/>
<keyword evidence="3" id="KW-1185">Reference proteome</keyword>
<protein>
    <recommendedName>
        <fullName evidence="1">Macro domain-containing protein</fullName>
    </recommendedName>
</protein>
<dbReference type="EMBL" id="BLLK01000074">
    <property type="protein sequence ID" value="GFH61552.1"/>
    <property type="molecule type" value="Genomic_DNA"/>
</dbReference>
<comment type="caution">
    <text evidence="2">The sequence shown here is derived from an EMBL/GenBank/DDBJ whole genome shotgun (WGS) entry which is preliminary data.</text>
</comment>
<dbReference type="InterPro" id="IPR002589">
    <property type="entry name" value="Macro_dom"/>
</dbReference>
<dbReference type="Proteomes" id="UP001054902">
    <property type="component" value="Unassembled WGS sequence"/>
</dbReference>
<evidence type="ECO:0000313" key="2">
    <source>
        <dbReference type="EMBL" id="GFH61552.1"/>
    </source>
</evidence>
<gene>
    <name evidence="2" type="ORF">CTEN210_18028</name>
</gene>
<organism evidence="2 3">
    <name type="scientific">Chaetoceros tenuissimus</name>
    <dbReference type="NCBI Taxonomy" id="426638"/>
    <lineage>
        <taxon>Eukaryota</taxon>
        <taxon>Sar</taxon>
        <taxon>Stramenopiles</taxon>
        <taxon>Ochrophyta</taxon>
        <taxon>Bacillariophyta</taxon>
        <taxon>Coscinodiscophyceae</taxon>
        <taxon>Chaetocerotophycidae</taxon>
        <taxon>Chaetocerotales</taxon>
        <taxon>Chaetocerotaceae</taxon>
        <taxon>Chaetoceros</taxon>
    </lineage>
</organism>
<proteinExistence type="predicted"/>
<evidence type="ECO:0000259" key="1">
    <source>
        <dbReference type="PROSITE" id="PS51154"/>
    </source>
</evidence>
<evidence type="ECO:0000313" key="3">
    <source>
        <dbReference type="Proteomes" id="UP001054902"/>
    </source>
</evidence>
<name>A0AAD3DCP7_9STRA</name>
<dbReference type="SUPFAM" id="SSF52949">
    <property type="entry name" value="Macro domain-like"/>
    <property type="match status" value="1"/>
</dbReference>
<reference evidence="2 3" key="1">
    <citation type="journal article" date="2021" name="Sci. Rep.">
        <title>The genome of the diatom Chaetoceros tenuissimus carries an ancient integrated fragment of an extant virus.</title>
        <authorList>
            <person name="Hongo Y."/>
            <person name="Kimura K."/>
            <person name="Takaki Y."/>
            <person name="Yoshida Y."/>
            <person name="Baba S."/>
            <person name="Kobayashi G."/>
            <person name="Nagasaki K."/>
            <person name="Hano T."/>
            <person name="Tomaru Y."/>
        </authorList>
    </citation>
    <scope>NUCLEOTIDE SEQUENCE [LARGE SCALE GENOMIC DNA]</scope>
    <source>
        <strain evidence="2 3">NIES-3715</strain>
    </source>
</reference>
<accession>A0AAD3DCP7</accession>
<dbReference type="PROSITE" id="PS51154">
    <property type="entry name" value="MACRO"/>
    <property type="match status" value="1"/>
</dbReference>